<evidence type="ECO:0000313" key="2">
    <source>
        <dbReference type="EMBL" id="TMW59486.1"/>
    </source>
</evidence>
<organism evidence="2 3">
    <name type="scientific">Pythium oligandrum</name>
    <name type="common">Mycoparasitic fungus</name>
    <dbReference type="NCBI Taxonomy" id="41045"/>
    <lineage>
        <taxon>Eukaryota</taxon>
        <taxon>Sar</taxon>
        <taxon>Stramenopiles</taxon>
        <taxon>Oomycota</taxon>
        <taxon>Peronosporomycetes</taxon>
        <taxon>Pythiales</taxon>
        <taxon>Pythiaceae</taxon>
        <taxon>Pythium</taxon>
    </lineage>
</organism>
<name>A0A8K1CAP1_PYTOL</name>
<dbReference type="Proteomes" id="UP000794436">
    <property type="component" value="Unassembled WGS sequence"/>
</dbReference>
<evidence type="ECO:0008006" key="4">
    <source>
        <dbReference type="Google" id="ProtNLM"/>
    </source>
</evidence>
<proteinExistence type="predicted"/>
<feature type="region of interest" description="Disordered" evidence="1">
    <location>
        <begin position="107"/>
        <end position="131"/>
    </location>
</feature>
<sequence>MNGAAVARSVRAIGKRGVRNMATEGGPKPYVAMPETAMITSNCHFPQSTHVFERKGWEYSAYLGFLGAPLVLYLGLSNVPETNSEVFAREEAYAKRKGTAQFTIAKRPSSPTASQYIYERTEVGERPTLQA</sequence>
<reference evidence="2" key="1">
    <citation type="submission" date="2019-03" db="EMBL/GenBank/DDBJ databases">
        <title>Long read genome sequence of the mycoparasitic Pythium oligandrum ATCC 38472 isolated from sugarbeet rhizosphere.</title>
        <authorList>
            <person name="Gaulin E."/>
        </authorList>
    </citation>
    <scope>NUCLEOTIDE SEQUENCE</scope>
    <source>
        <strain evidence="2">ATCC 38472_TT</strain>
    </source>
</reference>
<protein>
    <recommendedName>
        <fullName evidence="4">NADH-ubiquinone oxidoreductase ESSS subunit</fullName>
    </recommendedName>
</protein>
<keyword evidence="3" id="KW-1185">Reference proteome</keyword>
<dbReference type="OrthoDB" id="66296at2759"/>
<dbReference type="EMBL" id="SPLM01000109">
    <property type="protein sequence ID" value="TMW59486.1"/>
    <property type="molecule type" value="Genomic_DNA"/>
</dbReference>
<evidence type="ECO:0000256" key="1">
    <source>
        <dbReference type="SAM" id="MobiDB-lite"/>
    </source>
</evidence>
<accession>A0A8K1CAP1</accession>
<gene>
    <name evidence="2" type="ORF">Poli38472_004555</name>
</gene>
<evidence type="ECO:0000313" key="3">
    <source>
        <dbReference type="Proteomes" id="UP000794436"/>
    </source>
</evidence>
<dbReference type="AlphaFoldDB" id="A0A8K1CAP1"/>
<comment type="caution">
    <text evidence="2">The sequence shown here is derived from an EMBL/GenBank/DDBJ whole genome shotgun (WGS) entry which is preliminary data.</text>
</comment>